<proteinExistence type="predicted"/>
<sequence>MRLVRQHSNGFISLDEVTIVPDTFDLSNITPYDIIDIMAKRDTERDCLPKPECDEELSQTLTQMSTKNKDLREELMALKASKGMIETEVKALRDALKDINEELVSLKASKEFVFLKETNVKIESHLNVLTALEGNRHVIDNKDTESTASVQTINDKTCGQMRGDCMNSESVGNTSMSASMEDIPLESNADKILWFARKYSQKLTQMCEIWKSLSGLRFV</sequence>
<dbReference type="Proteomes" id="UP000728032">
    <property type="component" value="Unassembled WGS sequence"/>
</dbReference>
<protein>
    <submittedName>
        <fullName evidence="2">Uncharacterized protein</fullName>
    </submittedName>
</protein>
<reference evidence="2" key="1">
    <citation type="submission" date="2020-11" db="EMBL/GenBank/DDBJ databases">
        <authorList>
            <person name="Tran Van P."/>
        </authorList>
    </citation>
    <scope>NUCLEOTIDE SEQUENCE</scope>
</reference>
<dbReference type="EMBL" id="CAJPVJ010001840">
    <property type="protein sequence ID" value="CAG2165381.1"/>
    <property type="molecule type" value="Genomic_DNA"/>
</dbReference>
<dbReference type="AlphaFoldDB" id="A0A7R9QGG9"/>
<evidence type="ECO:0000256" key="1">
    <source>
        <dbReference type="SAM" id="Coils"/>
    </source>
</evidence>
<keyword evidence="3" id="KW-1185">Reference proteome</keyword>
<evidence type="ECO:0000313" key="3">
    <source>
        <dbReference type="Proteomes" id="UP000728032"/>
    </source>
</evidence>
<feature type="coiled-coil region" evidence="1">
    <location>
        <begin position="54"/>
        <end position="109"/>
    </location>
</feature>
<dbReference type="EMBL" id="OC916665">
    <property type="protein sequence ID" value="CAD7644902.1"/>
    <property type="molecule type" value="Genomic_DNA"/>
</dbReference>
<evidence type="ECO:0000313" key="2">
    <source>
        <dbReference type="EMBL" id="CAD7644902.1"/>
    </source>
</evidence>
<name>A0A7R9QGG9_9ACAR</name>
<gene>
    <name evidence="2" type="ORF">ONB1V03_LOCUS4924</name>
</gene>
<keyword evidence="1" id="KW-0175">Coiled coil</keyword>
<accession>A0A7R9QGG9</accession>
<organism evidence="2">
    <name type="scientific">Oppiella nova</name>
    <dbReference type="NCBI Taxonomy" id="334625"/>
    <lineage>
        <taxon>Eukaryota</taxon>
        <taxon>Metazoa</taxon>
        <taxon>Ecdysozoa</taxon>
        <taxon>Arthropoda</taxon>
        <taxon>Chelicerata</taxon>
        <taxon>Arachnida</taxon>
        <taxon>Acari</taxon>
        <taxon>Acariformes</taxon>
        <taxon>Sarcoptiformes</taxon>
        <taxon>Oribatida</taxon>
        <taxon>Brachypylina</taxon>
        <taxon>Oppioidea</taxon>
        <taxon>Oppiidae</taxon>
        <taxon>Oppiella</taxon>
    </lineage>
</organism>